<evidence type="ECO:0000313" key="10">
    <source>
        <dbReference type="Proteomes" id="UP000556026"/>
    </source>
</evidence>
<accession>A0A6V8MCS5</accession>
<name>A0A6V8MCS5_9BACT</name>
<evidence type="ECO:0000256" key="1">
    <source>
        <dbReference type="ARBA" id="ARBA00004651"/>
    </source>
</evidence>
<sequence>MRQSATRIIFWSIAGLFAFPLFLALRDLPDFGAYAGPYGDLVLATCTGERHTPQGVAAVTFDYRGFDTLGEEFILFAALAGALLLTRPQEDERQHPPRDHALDRPVPQGNEPIVAAGRLMFPFSLMLSIYIIVHGHLTPGGGFQGGVLLATAFYYVYLSGEYQDLHPFTSVPLLESLKVLGAAGFALLAASPLAVGLPFMTNLLPLGREGGLLSAGTLPLCNLLVGCEVGAAFLLLIDAFLRQVVVIGKKKEEDS</sequence>
<evidence type="ECO:0000313" key="9">
    <source>
        <dbReference type="EMBL" id="GFO57736.1"/>
    </source>
</evidence>
<keyword evidence="3" id="KW-1003">Cell membrane</keyword>
<evidence type="ECO:0000256" key="4">
    <source>
        <dbReference type="ARBA" id="ARBA00022692"/>
    </source>
</evidence>
<comment type="subcellular location">
    <subcellularLocation>
        <location evidence="1">Cell membrane</location>
        <topology evidence="1">Multi-pass membrane protein</topology>
    </subcellularLocation>
</comment>
<dbReference type="AlphaFoldDB" id="A0A6V8MCS5"/>
<feature type="transmembrane region" description="Helical" evidence="7">
    <location>
        <begin position="69"/>
        <end position="86"/>
    </location>
</feature>
<dbReference type="RefSeq" id="WP_183352529.1">
    <property type="nucleotide sequence ID" value="NZ_BLXX01000001.1"/>
</dbReference>
<dbReference type="EMBL" id="BLXX01000001">
    <property type="protein sequence ID" value="GFO57736.1"/>
    <property type="molecule type" value="Genomic_DNA"/>
</dbReference>
<feature type="transmembrane region" description="Helical" evidence="7">
    <location>
        <begin position="179"/>
        <end position="200"/>
    </location>
</feature>
<dbReference type="InterPro" id="IPR050622">
    <property type="entry name" value="CPA3_antiporter_subunitB"/>
</dbReference>
<proteinExistence type="inferred from homology"/>
<feature type="transmembrane region" description="Helical" evidence="7">
    <location>
        <begin position="113"/>
        <end position="133"/>
    </location>
</feature>
<organism evidence="9 10">
    <name type="scientific">Geomonas silvestris</name>
    <dbReference type="NCBI Taxonomy" id="2740184"/>
    <lineage>
        <taxon>Bacteria</taxon>
        <taxon>Pseudomonadati</taxon>
        <taxon>Thermodesulfobacteriota</taxon>
        <taxon>Desulfuromonadia</taxon>
        <taxon>Geobacterales</taxon>
        <taxon>Geobacteraceae</taxon>
        <taxon>Geomonas</taxon>
    </lineage>
</organism>
<protein>
    <recommendedName>
        <fullName evidence="8">Na+/H+ antiporter MnhB subunit-related protein domain-containing protein</fullName>
    </recommendedName>
</protein>
<gene>
    <name evidence="9" type="ORF">GMST_00610</name>
</gene>
<evidence type="ECO:0000259" key="8">
    <source>
        <dbReference type="Pfam" id="PF04039"/>
    </source>
</evidence>
<keyword evidence="4 7" id="KW-0812">Transmembrane</keyword>
<feature type="domain" description="Na+/H+ antiporter MnhB subunit-related protein" evidence="8">
    <location>
        <begin position="116"/>
        <end position="234"/>
    </location>
</feature>
<evidence type="ECO:0000256" key="6">
    <source>
        <dbReference type="ARBA" id="ARBA00023136"/>
    </source>
</evidence>
<evidence type="ECO:0000256" key="3">
    <source>
        <dbReference type="ARBA" id="ARBA00022475"/>
    </source>
</evidence>
<keyword evidence="5 7" id="KW-1133">Transmembrane helix</keyword>
<dbReference type="GO" id="GO:0005886">
    <property type="term" value="C:plasma membrane"/>
    <property type="evidence" value="ECO:0007669"/>
    <property type="project" value="UniProtKB-SubCell"/>
</dbReference>
<dbReference type="Proteomes" id="UP000556026">
    <property type="component" value="Unassembled WGS sequence"/>
</dbReference>
<evidence type="ECO:0000256" key="5">
    <source>
        <dbReference type="ARBA" id="ARBA00022989"/>
    </source>
</evidence>
<dbReference type="InterPro" id="IPR007182">
    <property type="entry name" value="MnhB"/>
</dbReference>
<feature type="transmembrane region" description="Helical" evidence="7">
    <location>
        <begin position="220"/>
        <end position="241"/>
    </location>
</feature>
<feature type="transmembrane region" description="Helical" evidence="7">
    <location>
        <begin position="139"/>
        <end position="158"/>
    </location>
</feature>
<dbReference type="PANTHER" id="PTHR33932">
    <property type="entry name" value="NA(+)/H(+) ANTIPORTER SUBUNIT B"/>
    <property type="match status" value="1"/>
</dbReference>
<comment type="caution">
    <text evidence="9">The sequence shown here is derived from an EMBL/GenBank/DDBJ whole genome shotgun (WGS) entry which is preliminary data.</text>
</comment>
<reference evidence="10" key="1">
    <citation type="submission" date="2020-06" db="EMBL/GenBank/DDBJ databases">
        <title>Draft genomic sequence of Geomonas sp. Red330.</title>
        <authorList>
            <person name="Itoh H."/>
            <person name="Zhenxing X."/>
            <person name="Ushijima N."/>
            <person name="Masuda Y."/>
            <person name="Shiratori Y."/>
            <person name="Senoo K."/>
        </authorList>
    </citation>
    <scope>NUCLEOTIDE SEQUENCE [LARGE SCALE GENOMIC DNA]</scope>
    <source>
        <strain evidence="10">Red330</strain>
    </source>
</reference>
<evidence type="ECO:0000256" key="7">
    <source>
        <dbReference type="SAM" id="Phobius"/>
    </source>
</evidence>
<comment type="similarity">
    <text evidence="2">Belongs to the CPA3 antiporters (TC 2.A.63) subunit B family.</text>
</comment>
<dbReference type="PANTHER" id="PTHR33932:SF4">
    <property type="entry name" value="NA(+)_H(+) ANTIPORTER SUBUNIT B"/>
    <property type="match status" value="1"/>
</dbReference>
<dbReference type="Pfam" id="PF04039">
    <property type="entry name" value="MnhB"/>
    <property type="match status" value="1"/>
</dbReference>
<keyword evidence="10" id="KW-1185">Reference proteome</keyword>
<keyword evidence="6 7" id="KW-0472">Membrane</keyword>
<evidence type="ECO:0000256" key="2">
    <source>
        <dbReference type="ARBA" id="ARBA00009425"/>
    </source>
</evidence>